<feature type="transmembrane region" description="Helical" evidence="6">
    <location>
        <begin position="114"/>
        <end position="133"/>
    </location>
</feature>
<sequence length="208" mass="22508">MSQREVGNTMVMRHGLHEDALALILGSLMLALGMTIYAQARLVVGGMAGVALLLQYTSGISFWLGFSLIKRPFYLLGWKRLGGAFVLRTLVAVSLISLFSRLTAEWVVFSQLNLIYAAIVAGTLCGTGMLMLFRHRTSLGGNNILAIFLQENFGLRAGYSQLAVDLSILSASFLVLAPDKVLLSVLSATVLNLILALSRRPGRYLGTS</sequence>
<dbReference type="InterPro" id="IPR051461">
    <property type="entry name" value="UPF0750_membrane"/>
</dbReference>
<protein>
    <submittedName>
        <fullName evidence="7">YitT family protein</fullName>
    </submittedName>
</protein>
<proteinExistence type="predicted"/>
<organism evidence="7 8">
    <name type="scientific">Aquamicrobium soli</name>
    <dbReference type="NCBI Taxonomy" id="1811518"/>
    <lineage>
        <taxon>Bacteria</taxon>
        <taxon>Pseudomonadati</taxon>
        <taxon>Pseudomonadota</taxon>
        <taxon>Alphaproteobacteria</taxon>
        <taxon>Hyphomicrobiales</taxon>
        <taxon>Phyllobacteriaceae</taxon>
        <taxon>Aquamicrobium</taxon>
    </lineage>
</organism>
<dbReference type="Pfam" id="PF02588">
    <property type="entry name" value="YitT_membrane"/>
    <property type="match status" value="1"/>
</dbReference>
<evidence type="ECO:0000256" key="5">
    <source>
        <dbReference type="ARBA" id="ARBA00023136"/>
    </source>
</evidence>
<evidence type="ECO:0000256" key="3">
    <source>
        <dbReference type="ARBA" id="ARBA00022692"/>
    </source>
</evidence>
<dbReference type="PANTHER" id="PTHR33545:SF5">
    <property type="entry name" value="UPF0750 MEMBRANE PROTEIN YITT"/>
    <property type="match status" value="1"/>
</dbReference>
<comment type="caution">
    <text evidence="7">The sequence shown here is derived from an EMBL/GenBank/DDBJ whole genome shotgun (WGS) entry which is preliminary data.</text>
</comment>
<dbReference type="PANTHER" id="PTHR33545">
    <property type="entry name" value="UPF0750 MEMBRANE PROTEIN YITT-RELATED"/>
    <property type="match status" value="1"/>
</dbReference>
<evidence type="ECO:0000256" key="1">
    <source>
        <dbReference type="ARBA" id="ARBA00004651"/>
    </source>
</evidence>
<accession>A0ABV7KKE2</accession>
<evidence type="ECO:0000256" key="4">
    <source>
        <dbReference type="ARBA" id="ARBA00022989"/>
    </source>
</evidence>
<keyword evidence="8" id="KW-1185">Reference proteome</keyword>
<feature type="transmembrane region" description="Helical" evidence="6">
    <location>
        <begin position="81"/>
        <end position="102"/>
    </location>
</feature>
<dbReference type="Proteomes" id="UP001595583">
    <property type="component" value="Unassembled WGS sequence"/>
</dbReference>
<name>A0ABV7KKE2_9HYPH</name>
<feature type="transmembrane region" description="Helical" evidence="6">
    <location>
        <begin position="20"/>
        <end position="40"/>
    </location>
</feature>
<evidence type="ECO:0000313" key="7">
    <source>
        <dbReference type="EMBL" id="MFC3208947.1"/>
    </source>
</evidence>
<feature type="transmembrane region" description="Helical" evidence="6">
    <location>
        <begin position="46"/>
        <end position="69"/>
    </location>
</feature>
<dbReference type="EMBL" id="JBHRTK010000031">
    <property type="protein sequence ID" value="MFC3208947.1"/>
    <property type="molecule type" value="Genomic_DNA"/>
</dbReference>
<keyword evidence="4 6" id="KW-1133">Transmembrane helix</keyword>
<reference evidence="8" key="1">
    <citation type="journal article" date="2019" name="Int. J. Syst. Evol. Microbiol.">
        <title>The Global Catalogue of Microorganisms (GCM) 10K type strain sequencing project: providing services to taxonomists for standard genome sequencing and annotation.</title>
        <authorList>
            <consortium name="The Broad Institute Genomics Platform"/>
            <consortium name="The Broad Institute Genome Sequencing Center for Infectious Disease"/>
            <person name="Wu L."/>
            <person name="Ma J."/>
        </authorList>
    </citation>
    <scope>NUCLEOTIDE SEQUENCE [LARGE SCALE GENOMIC DNA]</scope>
    <source>
        <strain evidence="8">KCTC 52165</strain>
    </source>
</reference>
<evidence type="ECO:0000256" key="6">
    <source>
        <dbReference type="SAM" id="Phobius"/>
    </source>
</evidence>
<gene>
    <name evidence="7" type="ORF">ACFOHJ_22235</name>
</gene>
<evidence type="ECO:0000256" key="2">
    <source>
        <dbReference type="ARBA" id="ARBA00022475"/>
    </source>
</evidence>
<keyword evidence="2" id="KW-1003">Cell membrane</keyword>
<keyword evidence="5 6" id="KW-0472">Membrane</keyword>
<comment type="subcellular location">
    <subcellularLocation>
        <location evidence="1">Cell membrane</location>
        <topology evidence="1">Multi-pass membrane protein</topology>
    </subcellularLocation>
</comment>
<dbReference type="RefSeq" id="WP_378224938.1">
    <property type="nucleotide sequence ID" value="NZ_JBHRTK010000031.1"/>
</dbReference>
<dbReference type="InterPro" id="IPR003740">
    <property type="entry name" value="YitT"/>
</dbReference>
<evidence type="ECO:0000313" key="8">
    <source>
        <dbReference type="Proteomes" id="UP001595583"/>
    </source>
</evidence>
<keyword evidence="3 6" id="KW-0812">Transmembrane</keyword>